<evidence type="ECO:0000259" key="2">
    <source>
        <dbReference type="PROSITE" id="PS50843"/>
    </source>
</evidence>
<evidence type="ECO:0000256" key="1">
    <source>
        <dbReference type="SAM" id="SignalP"/>
    </source>
</evidence>
<dbReference type="Proteomes" id="UP000054558">
    <property type="component" value="Unassembled WGS sequence"/>
</dbReference>
<accession>A0A1Y1IBS9</accession>
<dbReference type="SUPFAM" id="SSF50685">
    <property type="entry name" value="Barwin-like endoglucanases"/>
    <property type="match status" value="1"/>
</dbReference>
<dbReference type="EMBL" id="DF237375">
    <property type="protein sequence ID" value="GAQ88415.1"/>
    <property type="molecule type" value="Genomic_DNA"/>
</dbReference>
<feature type="chain" id="PRO_5012101263" description="Expansin-like CBD domain-containing protein" evidence="1">
    <location>
        <begin position="22"/>
        <end position="310"/>
    </location>
</feature>
<dbReference type="InterPro" id="IPR007117">
    <property type="entry name" value="Expansin_CBD"/>
</dbReference>
<feature type="domain" description="Expansin-like CBD" evidence="2">
    <location>
        <begin position="217"/>
        <end position="302"/>
    </location>
</feature>
<reference evidence="3 4" key="1">
    <citation type="journal article" date="2014" name="Nat. Commun.">
        <title>Klebsormidium flaccidum genome reveals primary factors for plant terrestrial adaptation.</title>
        <authorList>
            <person name="Hori K."/>
            <person name="Maruyama F."/>
            <person name="Fujisawa T."/>
            <person name="Togashi T."/>
            <person name="Yamamoto N."/>
            <person name="Seo M."/>
            <person name="Sato S."/>
            <person name="Yamada T."/>
            <person name="Mori H."/>
            <person name="Tajima N."/>
            <person name="Moriyama T."/>
            <person name="Ikeuchi M."/>
            <person name="Watanabe M."/>
            <person name="Wada H."/>
            <person name="Kobayashi K."/>
            <person name="Saito M."/>
            <person name="Masuda T."/>
            <person name="Sasaki-Sekimoto Y."/>
            <person name="Mashiguchi K."/>
            <person name="Awai K."/>
            <person name="Shimojima M."/>
            <person name="Masuda S."/>
            <person name="Iwai M."/>
            <person name="Nobusawa T."/>
            <person name="Narise T."/>
            <person name="Kondo S."/>
            <person name="Saito H."/>
            <person name="Sato R."/>
            <person name="Murakawa M."/>
            <person name="Ihara Y."/>
            <person name="Oshima-Yamada Y."/>
            <person name="Ohtaka K."/>
            <person name="Satoh M."/>
            <person name="Sonobe K."/>
            <person name="Ishii M."/>
            <person name="Ohtani R."/>
            <person name="Kanamori-Sato M."/>
            <person name="Honoki R."/>
            <person name="Miyazaki D."/>
            <person name="Mochizuki H."/>
            <person name="Umetsu J."/>
            <person name="Higashi K."/>
            <person name="Shibata D."/>
            <person name="Kamiya Y."/>
            <person name="Sato N."/>
            <person name="Nakamura Y."/>
            <person name="Tabata S."/>
            <person name="Ida S."/>
            <person name="Kurokawa K."/>
            <person name="Ohta H."/>
        </authorList>
    </citation>
    <scope>NUCLEOTIDE SEQUENCE [LARGE SCALE GENOMIC DNA]</scope>
    <source>
        <strain evidence="3 4">NIES-2285</strain>
    </source>
</reference>
<evidence type="ECO:0000313" key="3">
    <source>
        <dbReference type="EMBL" id="GAQ88415.1"/>
    </source>
</evidence>
<protein>
    <recommendedName>
        <fullName evidence="2">Expansin-like CBD domain-containing protein</fullName>
    </recommendedName>
</protein>
<proteinExistence type="predicted"/>
<evidence type="ECO:0000313" key="4">
    <source>
        <dbReference type="Proteomes" id="UP000054558"/>
    </source>
</evidence>
<dbReference type="InterPro" id="IPR036908">
    <property type="entry name" value="RlpA-like_sf"/>
</dbReference>
<feature type="signal peptide" evidence="1">
    <location>
        <begin position="1"/>
        <end position="21"/>
    </location>
</feature>
<sequence length="310" mass="32539">MATKLQLLALLALSLVAVSAARDSIFIQGDEKQEIPTASFDPQSGRFQISNETVEAPRRKALGLGQSSQVSATFYNSPGMDCTTGNGQCGYGNDVDGNAYGGGGPFVETSLYPYHAASGNFGYLGGCGACGVLTYNGKSRGFVITDVTDHKDDIGGDGWHIDLCLPSFNYFTNGQAGDGSHGGIFTGTWTRVDCSCMGAPDYPDHAMVVRTQAYNQWAKAVVISRVGGVGEIAGVNFKTRNGGFTSGVKVAGWGAWWAPTSGMGGQGGVALEITMKDGKSFTTDSYPLPDYSLWGTGNVYNVFDNLPSAC</sequence>
<organism evidence="3 4">
    <name type="scientific">Klebsormidium nitens</name>
    <name type="common">Green alga</name>
    <name type="synonym">Ulothrix nitens</name>
    <dbReference type="NCBI Taxonomy" id="105231"/>
    <lineage>
        <taxon>Eukaryota</taxon>
        <taxon>Viridiplantae</taxon>
        <taxon>Streptophyta</taxon>
        <taxon>Klebsormidiophyceae</taxon>
        <taxon>Klebsormidiales</taxon>
        <taxon>Klebsormidiaceae</taxon>
        <taxon>Klebsormidium</taxon>
    </lineage>
</organism>
<gene>
    <name evidence="3" type="ORF">KFL_004260080</name>
</gene>
<name>A0A1Y1IBS9_KLENI</name>
<dbReference type="PROSITE" id="PS50843">
    <property type="entry name" value="EXPANSIN_CBD"/>
    <property type="match status" value="1"/>
</dbReference>
<keyword evidence="4" id="KW-1185">Reference proteome</keyword>
<dbReference type="Gene3D" id="2.40.40.10">
    <property type="entry name" value="RlpA-like domain"/>
    <property type="match status" value="1"/>
</dbReference>
<dbReference type="OrthoDB" id="5823761at2759"/>
<keyword evidence="1" id="KW-0732">Signal</keyword>
<dbReference type="AlphaFoldDB" id="A0A1Y1IBS9"/>